<dbReference type="GO" id="GO:0006298">
    <property type="term" value="P:mismatch repair"/>
    <property type="evidence" value="ECO:0007669"/>
    <property type="project" value="InterPro"/>
</dbReference>
<dbReference type="Gene3D" id="3.40.50.300">
    <property type="entry name" value="P-loop containing nucleotide triphosphate hydrolases"/>
    <property type="match status" value="1"/>
</dbReference>
<evidence type="ECO:0000313" key="6">
    <source>
        <dbReference type="EMBL" id="TAI48608.1"/>
    </source>
</evidence>
<dbReference type="EMBL" id="SGIU01000001">
    <property type="protein sequence ID" value="TAI48608.1"/>
    <property type="molecule type" value="Genomic_DNA"/>
</dbReference>
<dbReference type="GO" id="GO:0005524">
    <property type="term" value="F:ATP binding"/>
    <property type="evidence" value="ECO:0007669"/>
    <property type="project" value="UniProtKB-KW"/>
</dbReference>
<dbReference type="PANTHER" id="PTHR11361:SF99">
    <property type="entry name" value="DNA MISMATCH REPAIR PROTEIN"/>
    <property type="match status" value="1"/>
</dbReference>
<evidence type="ECO:0000256" key="2">
    <source>
        <dbReference type="ARBA" id="ARBA00022840"/>
    </source>
</evidence>
<evidence type="ECO:0000256" key="4">
    <source>
        <dbReference type="SAM" id="Phobius"/>
    </source>
</evidence>
<evidence type="ECO:0000313" key="7">
    <source>
        <dbReference type="Proteomes" id="UP000291981"/>
    </source>
</evidence>
<keyword evidence="4" id="KW-0472">Membrane</keyword>
<feature type="transmembrane region" description="Helical" evidence="4">
    <location>
        <begin position="53"/>
        <end position="72"/>
    </location>
</feature>
<name>A0A4Q8QH69_9FLAO</name>
<feature type="transmembrane region" description="Helical" evidence="4">
    <location>
        <begin position="233"/>
        <end position="250"/>
    </location>
</feature>
<reference evidence="6 7" key="1">
    <citation type="submission" date="2019-02" db="EMBL/GenBank/DDBJ databases">
        <title>Draft genome sequence of Muricauda sp. 176CP4-71.</title>
        <authorList>
            <person name="Park J.-S."/>
        </authorList>
    </citation>
    <scope>NUCLEOTIDE SEQUENCE [LARGE SCALE GENOMIC DNA]</scope>
    <source>
        <strain evidence="6 7">176CP4-71</strain>
    </source>
</reference>
<dbReference type="InterPro" id="IPR027417">
    <property type="entry name" value="P-loop_NTPase"/>
</dbReference>
<accession>A0A4Q8QH69</accession>
<sequence length="591" mass="67666">MAGPHNFYQNAIETYKNLVRLDKKALNLISTLRIAVFLLTAGLIYFFYPNKEILVGISILGIGGFVFLLRMYESRKSTFRLNQELLRINQEEIRMLNHDYLDRFDGIQFEEPKHFFSSDVDLFGRGSFFQYLNRTGLTEGIRLLADLMKSNDITDIEKRQQAIKELSQLNDWRQNYTAISRIIKTETTTESISKWLRDYTSFVPTYLKWVPAIFGGLSVILVSSAILELLNPQIVFYWFLFGLTITALFVRKVNLLSSHVSKIRETVQQYAQLLREVENQHFDAAVLAKEKDKIKSGSAKASAIFSEFASALDALDNRNNLLVALLGNGFFLWDLKCTLHIEKWIGKNKELVEQWFRTAAFFDAYNSMATFAFNHPDNIYPSILPQKGTLIEAKELGHPLIPPKERICSDVSLRSSDFMIITGANMAGKSTFLRSVSLFVVMANLGLPICAKSCKYHPIKLITSMRTTDSLTDNSSYFFAELTRLQFIVEELDRGSYLVVLDEILKGTNSVDKTEGSKKLIERLVAMGVPGIIATHDLSLCSLENELNEVRNYFFETEIKRDELHFDYRLKQGVCKNMNASFLLQKMRIVE</sequence>
<evidence type="ECO:0000259" key="5">
    <source>
        <dbReference type="SMART" id="SM00534"/>
    </source>
</evidence>
<gene>
    <name evidence="6" type="ORF">EW142_02050</name>
</gene>
<dbReference type="SUPFAM" id="SSF48334">
    <property type="entry name" value="DNA repair protein MutS, domain III"/>
    <property type="match status" value="1"/>
</dbReference>
<dbReference type="AlphaFoldDB" id="A0A4Q8QH69"/>
<dbReference type="InterPro" id="IPR045076">
    <property type="entry name" value="MutS"/>
</dbReference>
<keyword evidence="4" id="KW-1133">Transmembrane helix</keyword>
<keyword evidence="2" id="KW-0067">ATP-binding</keyword>
<dbReference type="GO" id="GO:0005829">
    <property type="term" value="C:cytosol"/>
    <property type="evidence" value="ECO:0007669"/>
    <property type="project" value="TreeGrafter"/>
</dbReference>
<feature type="domain" description="DNA mismatch repair proteins mutS family" evidence="5">
    <location>
        <begin position="416"/>
        <end position="588"/>
    </location>
</feature>
<evidence type="ECO:0000256" key="1">
    <source>
        <dbReference type="ARBA" id="ARBA00022741"/>
    </source>
</evidence>
<keyword evidence="3" id="KW-0238">DNA-binding</keyword>
<dbReference type="SMART" id="SM00534">
    <property type="entry name" value="MUTSac"/>
    <property type="match status" value="1"/>
</dbReference>
<keyword evidence="4" id="KW-0812">Transmembrane</keyword>
<dbReference type="Pfam" id="PF00488">
    <property type="entry name" value="MutS_V"/>
    <property type="match status" value="1"/>
</dbReference>
<organism evidence="6 7">
    <name type="scientific">Flagellimonas allohymeniacidonis</name>
    <dbReference type="NCBI Taxonomy" id="2517819"/>
    <lineage>
        <taxon>Bacteria</taxon>
        <taxon>Pseudomonadati</taxon>
        <taxon>Bacteroidota</taxon>
        <taxon>Flavobacteriia</taxon>
        <taxon>Flavobacteriales</taxon>
        <taxon>Flavobacteriaceae</taxon>
        <taxon>Flagellimonas</taxon>
    </lineage>
</organism>
<dbReference type="OrthoDB" id="9802448at2"/>
<dbReference type="GO" id="GO:0030983">
    <property type="term" value="F:mismatched DNA binding"/>
    <property type="evidence" value="ECO:0007669"/>
    <property type="project" value="InterPro"/>
</dbReference>
<dbReference type="RefSeq" id="WP_130608953.1">
    <property type="nucleotide sequence ID" value="NZ_SGIU01000001.1"/>
</dbReference>
<keyword evidence="7" id="KW-1185">Reference proteome</keyword>
<feature type="transmembrane region" description="Helical" evidence="4">
    <location>
        <begin position="25"/>
        <end position="47"/>
    </location>
</feature>
<dbReference type="Proteomes" id="UP000291981">
    <property type="component" value="Unassembled WGS sequence"/>
</dbReference>
<protein>
    <submittedName>
        <fullName evidence="6">DNA mismatch repair protein MutS</fullName>
    </submittedName>
</protein>
<feature type="transmembrane region" description="Helical" evidence="4">
    <location>
        <begin position="206"/>
        <end position="227"/>
    </location>
</feature>
<dbReference type="InterPro" id="IPR036187">
    <property type="entry name" value="DNA_mismatch_repair_MutS_sf"/>
</dbReference>
<proteinExistence type="predicted"/>
<dbReference type="PANTHER" id="PTHR11361">
    <property type="entry name" value="DNA MISMATCH REPAIR PROTEIN MUTS FAMILY MEMBER"/>
    <property type="match status" value="1"/>
</dbReference>
<dbReference type="SUPFAM" id="SSF52540">
    <property type="entry name" value="P-loop containing nucleoside triphosphate hydrolases"/>
    <property type="match status" value="1"/>
</dbReference>
<comment type="caution">
    <text evidence="6">The sequence shown here is derived from an EMBL/GenBank/DDBJ whole genome shotgun (WGS) entry which is preliminary data.</text>
</comment>
<evidence type="ECO:0000256" key="3">
    <source>
        <dbReference type="ARBA" id="ARBA00023125"/>
    </source>
</evidence>
<dbReference type="GO" id="GO:0140664">
    <property type="term" value="F:ATP-dependent DNA damage sensor activity"/>
    <property type="evidence" value="ECO:0007669"/>
    <property type="project" value="InterPro"/>
</dbReference>
<keyword evidence="1" id="KW-0547">Nucleotide-binding</keyword>
<dbReference type="InterPro" id="IPR000432">
    <property type="entry name" value="DNA_mismatch_repair_MutS_C"/>
</dbReference>